<dbReference type="InParanoid" id="Q55F74"/>
<feature type="transmembrane region" description="Helical" evidence="9">
    <location>
        <begin position="715"/>
        <end position="731"/>
    </location>
</feature>
<name>Q55F74_DICDI</name>
<evidence type="ECO:0000256" key="2">
    <source>
        <dbReference type="ARBA" id="ARBA00022448"/>
    </source>
</evidence>
<feature type="transmembrane region" description="Helical" evidence="9">
    <location>
        <begin position="395"/>
        <end position="416"/>
    </location>
</feature>
<feature type="transmembrane region" description="Helical" evidence="9">
    <location>
        <begin position="436"/>
        <end position="455"/>
    </location>
</feature>
<feature type="transmembrane region" description="Helical" evidence="9">
    <location>
        <begin position="112"/>
        <end position="134"/>
    </location>
</feature>
<sequence length="806" mass="90767">MNINSNNNNNNNNNNNEEISGSNSIITGENNLTNSGEDSYKKLLQSQDNKTTLKRNNSGININGGGSSDKIDFSDILNNRNNNEITNINNDNNNNDSDNDKNMNEENKKTPFLVMAYLYFIVIASVLGTGILGLPVKLSQSGFTPFVSSYTLCFFMQLISMFFLIEILQRAYAIIKSNFSTTIPTISNSSSNNDIDGSISLDLQKIEPTQSSILSPDIINNNNDNNTNNNYEINDLSESTDSLNNHNSNSNNNNNKNKSSNNSSIRSSPPTLINNNNDQKSNVSFEDSPMLSSTKKQQQQQQLQQQQQPPPTQHDQTPNLHNIGTKFMGRFSYFIFMFSGLLHFCSVLIGYGLAGTESYSLLFKIDESMQHYLILPVIVILTGIIIFGSKTLQHVITFCTFGKGTLLVVIVFITGIVSNHVHNDISNDFSYIGKSLLISTIALGGASSTLPVVFPKIVFTRKEIIKCYYVSGAALFTVYVLNIIWCYFLLNIIPQLPDPANPNMPSLANAAKNGEIATVPLMKVISLYYPQFLWIANVVNLFCSLSITISFISVGCGFKHTLDGFSNTWRTKSLSNSHHDENDDIDYDGDDDDNQQHHHHHHHHHHQIHNDINDQEELEDFTNEFYHSTSNPTSSPSSPHITSGGGSNINYRSKISTKFKVAKQNILKSSINQSRKVKFWFNDKLRLINSFIDSKEGQSTWETSSAIVRIPIREYLFYTLFFGFILLVALLNPRGFLFIMETGTSFGLNMIAGWAMYVMITNSRNNYGHYPIPAELPQKVYMLRYPVFFYFTFAVLYDIYVVIFNK</sequence>
<feature type="transmembrane region" description="Helical" evidence="9">
    <location>
        <begin position="737"/>
        <end position="760"/>
    </location>
</feature>
<keyword evidence="4" id="KW-0997">Cell inner membrane</keyword>
<feature type="transmembrane region" description="Helical" evidence="9">
    <location>
        <begin position="371"/>
        <end position="388"/>
    </location>
</feature>
<dbReference type="EMBL" id="AAFI02000003">
    <property type="protein sequence ID" value="EAL73567.1"/>
    <property type="molecule type" value="Genomic_DNA"/>
</dbReference>
<dbReference type="Pfam" id="PF03222">
    <property type="entry name" value="Trp_Tyr_perm"/>
    <property type="match status" value="1"/>
</dbReference>
<dbReference type="AlphaFoldDB" id="Q55F74"/>
<evidence type="ECO:0000313" key="11">
    <source>
        <dbReference type="Proteomes" id="UP000002195"/>
    </source>
</evidence>
<feature type="transmembrane region" description="Helical" evidence="9">
    <location>
        <begin position="331"/>
        <end position="351"/>
    </location>
</feature>
<evidence type="ECO:0000256" key="5">
    <source>
        <dbReference type="ARBA" id="ARBA00022692"/>
    </source>
</evidence>
<feature type="region of interest" description="Disordered" evidence="8">
    <location>
        <begin position="583"/>
        <end position="611"/>
    </location>
</feature>
<dbReference type="PaxDb" id="44689-DDB0189879"/>
<feature type="region of interest" description="Disordered" evidence="8">
    <location>
        <begin position="625"/>
        <end position="647"/>
    </location>
</feature>
<dbReference type="PANTHER" id="PTHR16189:SF6">
    <property type="entry name" value="AMINO ACID TRANSPORTER TRANSMEMBRANE DOMAIN-CONTAINING PROTEIN"/>
    <property type="match status" value="1"/>
</dbReference>
<evidence type="ECO:0000256" key="4">
    <source>
        <dbReference type="ARBA" id="ARBA00022519"/>
    </source>
</evidence>
<feature type="compositionally biased region" description="Low complexity" evidence="8">
    <location>
        <begin position="1"/>
        <end position="31"/>
    </location>
</feature>
<feature type="transmembrane region" description="Helical" evidence="9">
    <location>
        <begin position="467"/>
        <end position="490"/>
    </location>
</feature>
<dbReference type="InterPro" id="IPR018227">
    <property type="entry name" value="Amino_acid_transport_2"/>
</dbReference>
<evidence type="ECO:0000256" key="7">
    <source>
        <dbReference type="ARBA" id="ARBA00023136"/>
    </source>
</evidence>
<protein>
    <submittedName>
        <fullName evidence="10">Uncharacterized protein</fullName>
    </submittedName>
</protein>
<keyword evidence="3" id="KW-1003">Cell membrane</keyword>
<feature type="compositionally biased region" description="Acidic residues" evidence="8">
    <location>
        <begin position="583"/>
        <end position="593"/>
    </location>
</feature>
<feature type="compositionally biased region" description="Low complexity" evidence="8">
    <location>
        <begin position="297"/>
        <end position="318"/>
    </location>
</feature>
<dbReference type="VEuPathDB" id="AmoebaDB:DDB_G0268228"/>
<keyword evidence="7 9" id="KW-0472">Membrane</keyword>
<dbReference type="RefSeq" id="XP_647659.1">
    <property type="nucleotide sequence ID" value="XM_642567.1"/>
</dbReference>
<feature type="transmembrane region" description="Helical" evidence="9">
    <location>
        <begin position="532"/>
        <end position="558"/>
    </location>
</feature>
<dbReference type="PhylomeDB" id="Q55F74"/>
<keyword evidence="5 9" id="KW-0812">Transmembrane</keyword>
<feature type="compositionally biased region" description="Low complexity" evidence="8">
    <location>
        <begin position="217"/>
        <end position="234"/>
    </location>
</feature>
<evidence type="ECO:0000256" key="6">
    <source>
        <dbReference type="ARBA" id="ARBA00022989"/>
    </source>
</evidence>
<evidence type="ECO:0000256" key="8">
    <source>
        <dbReference type="SAM" id="MobiDB-lite"/>
    </source>
</evidence>
<dbReference type="PANTHER" id="PTHR16189">
    <property type="entry name" value="TRANSMEMBRANE PROTEIN 104-RELATED"/>
    <property type="match status" value="1"/>
</dbReference>
<evidence type="ECO:0000313" key="10">
    <source>
        <dbReference type="EMBL" id="EAL73567.1"/>
    </source>
</evidence>
<keyword evidence="6 9" id="KW-1133">Transmembrane helix</keyword>
<feature type="region of interest" description="Disordered" evidence="8">
    <location>
        <begin position="1"/>
        <end position="37"/>
    </location>
</feature>
<evidence type="ECO:0000256" key="1">
    <source>
        <dbReference type="ARBA" id="ARBA00004429"/>
    </source>
</evidence>
<comment type="caution">
    <text evidence="10">The sequence shown here is derived from an EMBL/GenBank/DDBJ whole genome shotgun (WGS) entry which is preliminary data.</text>
</comment>
<dbReference type="GeneID" id="8616476"/>
<feature type="compositionally biased region" description="Low complexity" evidence="8">
    <location>
        <begin position="628"/>
        <end position="642"/>
    </location>
</feature>
<evidence type="ECO:0000256" key="9">
    <source>
        <dbReference type="SAM" id="Phobius"/>
    </source>
</evidence>
<dbReference type="dictyBase" id="DDB_G0268228"/>
<organism evidence="10 11">
    <name type="scientific">Dictyostelium discoideum</name>
    <name type="common">Social amoeba</name>
    <dbReference type="NCBI Taxonomy" id="44689"/>
    <lineage>
        <taxon>Eukaryota</taxon>
        <taxon>Amoebozoa</taxon>
        <taxon>Evosea</taxon>
        <taxon>Eumycetozoa</taxon>
        <taxon>Dictyostelia</taxon>
        <taxon>Dictyosteliales</taxon>
        <taxon>Dictyosteliaceae</taxon>
        <taxon>Dictyostelium</taxon>
    </lineage>
</organism>
<feature type="region of interest" description="Disordered" evidence="8">
    <location>
        <begin position="84"/>
        <end position="104"/>
    </location>
</feature>
<dbReference type="HOGENOM" id="CLU_349654_0_0_1"/>
<dbReference type="GO" id="GO:0003333">
    <property type="term" value="P:amino acid transmembrane transport"/>
    <property type="evidence" value="ECO:0007669"/>
    <property type="project" value="InterPro"/>
</dbReference>
<feature type="compositionally biased region" description="Polar residues" evidence="8">
    <location>
        <begin position="269"/>
        <end position="296"/>
    </location>
</feature>
<gene>
    <name evidence="10" type="ORF">DDB_G0268228</name>
</gene>
<proteinExistence type="predicted"/>
<feature type="region of interest" description="Disordered" evidence="8">
    <location>
        <begin position="214"/>
        <end position="321"/>
    </location>
</feature>
<dbReference type="eggNOG" id="ENOG502RZCA">
    <property type="taxonomic scope" value="Eukaryota"/>
</dbReference>
<feature type="compositionally biased region" description="Basic residues" evidence="8">
    <location>
        <begin position="597"/>
        <end position="607"/>
    </location>
</feature>
<dbReference type="OMA" id="WCWFLLR"/>
<dbReference type="KEGG" id="ddi:DDB_G0268228"/>
<dbReference type="Proteomes" id="UP000002195">
    <property type="component" value="Unassembled WGS sequence"/>
</dbReference>
<feature type="transmembrane region" description="Helical" evidence="9">
    <location>
        <begin position="146"/>
        <end position="168"/>
    </location>
</feature>
<feature type="compositionally biased region" description="Low complexity" evidence="8">
    <location>
        <begin position="242"/>
        <end position="268"/>
    </location>
</feature>
<evidence type="ECO:0000256" key="3">
    <source>
        <dbReference type="ARBA" id="ARBA00022475"/>
    </source>
</evidence>
<accession>Q55F74</accession>
<reference evidence="10 11" key="1">
    <citation type="journal article" date="2005" name="Nature">
        <title>The genome of the social amoeba Dictyostelium discoideum.</title>
        <authorList>
            <consortium name="The Dictyostelium discoideum Sequencing Consortium"/>
            <person name="Eichinger L."/>
            <person name="Pachebat J.A."/>
            <person name="Glockner G."/>
            <person name="Rajandream M.A."/>
            <person name="Sucgang R."/>
            <person name="Berriman M."/>
            <person name="Song J."/>
            <person name="Olsen R."/>
            <person name="Szafranski K."/>
            <person name="Xu Q."/>
            <person name="Tunggal B."/>
            <person name="Kummerfeld S."/>
            <person name="Madera M."/>
            <person name="Konfortov B.A."/>
            <person name="Rivero F."/>
            <person name="Bankier A.T."/>
            <person name="Lehmann R."/>
            <person name="Hamlin N."/>
            <person name="Davies R."/>
            <person name="Gaudet P."/>
            <person name="Fey P."/>
            <person name="Pilcher K."/>
            <person name="Chen G."/>
            <person name="Saunders D."/>
            <person name="Sodergren E."/>
            <person name="Davis P."/>
            <person name="Kerhornou A."/>
            <person name="Nie X."/>
            <person name="Hall N."/>
            <person name="Anjard C."/>
            <person name="Hemphill L."/>
            <person name="Bason N."/>
            <person name="Farbrother P."/>
            <person name="Desany B."/>
            <person name="Just E."/>
            <person name="Morio T."/>
            <person name="Rost R."/>
            <person name="Churcher C."/>
            <person name="Cooper J."/>
            <person name="Haydock S."/>
            <person name="van Driessche N."/>
            <person name="Cronin A."/>
            <person name="Goodhead I."/>
            <person name="Muzny D."/>
            <person name="Mourier T."/>
            <person name="Pain A."/>
            <person name="Lu M."/>
            <person name="Harper D."/>
            <person name="Lindsay R."/>
            <person name="Hauser H."/>
            <person name="James K."/>
            <person name="Quiles M."/>
            <person name="Madan Babu M."/>
            <person name="Saito T."/>
            <person name="Buchrieser C."/>
            <person name="Wardroper A."/>
            <person name="Felder M."/>
            <person name="Thangavelu M."/>
            <person name="Johnson D."/>
            <person name="Knights A."/>
            <person name="Loulseged H."/>
            <person name="Mungall K."/>
            <person name="Oliver K."/>
            <person name="Price C."/>
            <person name="Quail M.A."/>
            <person name="Urushihara H."/>
            <person name="Hernandez J."/>
            <person name="Rabbinowitsch E."/>
            <person name="Steffen D."/>
            <person name="Sanders M."/>
            <person name="Ma J."/>
            <person name="Kohara Y."/>
            <person name="Sharp S."/>
            <person name="Simmonds M."/>
            <person name="Spiegler S."/>
            <person name="Tivey A."/>
            <person name="Sugano S."/>
            <person name="White B."/>
            <person name="Walker D."/>
            <person name="Woodward J."/>
            <person name="Winckler T."/>
            <person name="Tanaka Y."/>
            <person name="Shaulsky G."/>
            <person name="Schleicher M."/>
            <person name="Weinstock G."/>
            <person name="Rosenthal A."/>
            <person name="Cox E.C."/>
            <person name="Chisholm R.L."/>
            <person name="Gibbs R."/>
            <person name="Loomis W.F."/>
            <person name="Platzer M."/>
            <person name="Kay R.R."/>
            <person name="Williams J."/>
            <person name="Dear P.H."/>
            <person name="Noegel A.A."/>
            <person name="Barrell B."/>
            <person name="Kuspa A."/>
        </authorList>
    </citation>
    <scope>NUCLEOTIDE SEQUENCE [LARGE SCALE GENOMIC DNA]</scope>
    <source>
        <strain evidence="10 11">AX4</strain>
    </source>
</reference>
<comment type="subcellular location">
    <subcellularLocation>
        <location evidence="1">Cell inner membrane</location>
        <topology evidence="1">Multi-pass membrane protein</topology>
    </subcellularLocation>
</comment>
<keyword evidence="11" id="KW-1185">Reference proteome</keyword>
<feature type="compositionally biased region" description="Low complexity" evidence="8">
    <location>
        <begin position="84"/>
        <end position="96"/>
    </location>
</feature>
<keyword evidence="2" id="KW-0813">Transport</keyword>
<feature type="transmembrane region" description="Helical" evidence="9">
    <location>
        <begin position="781"/>
        <end position="803"/>
    </location>
</feature>
<dbReference type="GO" id="GO:0005886">
    <property type="term" value="C:plasma membrane"/>
    <property type="evidence" value="ECO:0007669"/>
    <property type="project" value="UniProtKB-SubCell"/>
</dbReference>